<feature type="transmembrane region" description="Helical" evidence="7">
    <location>
        <begin position="156"/>
        <end position="178"/>
    </location>
</feature>
<dbReference type="Proteomes" id="UP000249082">
    <property type="component" value="Unassembled WGS sequence"/>
</dbReference>
<feature type="domain" description="EamA" evidence="8">
    <location>
        <begin position="161"/>
        <end position="291"/>
    </location>
</feature>
<evidence type="ECO:0000256" key="7">
    <source>
        <dbReference type="SAM" id="Phobius"/>
    </source>
</evidence>
<dbReference type="AlphaFoldDB" id="A0A2W5NYK1"/>
<sequence length="326" mass="33158">MVLRRIATRSASSDFAPLAAVATAMVSICWGASIAKTLFPAIGPAGATALRLSLAAVILCGVFRVWQRPFDRHMLRAALPYGLALGCMNLLFYCAIQRIPLGIALATEFTGPLAVATFSSRRRVDLAWVTLAVAGLALLLPHEVSGGASGKVAGGALDPVGVLLALGAGVFWGAYILLGKRAGEALGAAAPAYGMTAAALVALPFGVAQAGTALLQPHVLATALVVAIFSSAIPYSLEMFALRRLPTKSFGILTSGEPAVGALTGALLMGETLPMVKWLGIAAVVGASIGTTLTASSRRPPLIEPGTGPGTEPGTEPVIKPVVSEA</sequence>
<dbReference type="PANTHER" id="PTHR32322">
    <property type="entry name" value="INNER MEMBRANE TRANSPORTER"/>
    <property type="match status" value="1"/>
</dbReference>
<dbReference type="SUPFAM" id="SSF103481">
    <property type="entry name" value="Multidrug resistance efflux transporter EmrE"/>
    <property type="match status" value="2"/>
</dbReference>
<comment type="subcellular location">
    <subcellularLocation>
        <location evidence="1">Membrane</location>
        <topology evidence="1">Multi-pass membrane protein</topology>
    </subcellularLocation>
</comment>
<evidence type="ECO:0000256" key="1">
    <source>
        <dbReference type="ARBA" id="ARBA00004141"/>
    </source>
</evidence>
<dbReference type="InterPro" id="IPR000620">
    <property type="entry name" value="EamA_dom"/>
</dbReference>
<dbReference type="Pfam" id="PF00892">
    <property type="entry name" value="EamA"/>
    <property type="match status" value="1"/>
</dbReference>
<name>A0A2W5NYK1_9SPHN</name>
<feature type="region of interest" description="Disordered" evidence="6">
    <location>
        <begin position="296"/>
        <end position="326"/>
    </location>
</feature>
<organism evidence="9 10">
    <name type="scientific">Novosphingobium pentaromativorans</name>
    <dbReference type="NCBI Taxonomy" id="205844"/>
    <lineage>
        <taxon>Bacteria</taxon>
        <taxon>Pseudomonadati</taxon>
        <taxon>Pseudomonadota</taxon>
        <taxon>Alphaproteobacteria</taxon>
        <taxon>Sphingomonadales</taxon>
        <taxon>Sphingomonadaceae</taxon>
        <taxon>Novosphingobium</taxon>
    </lineage>
</organism>
<protein>
    <submittedName>
        <fullName evidence="9">EamA family transporter</fullName>
    </submittedName>
</protein>
<evidence type="ECO:0000256" key="5">
    <source>
        <dbReference type="ARBA" id="ARBA00023136"/>
    </source>
</evidence>
<comment type="caution">
    <text evidence="9">The sequence shown here is derived from an EMBL/GenBank/DDBJ whole genome shotgun (WGS) entry which is preliminary data.</text>
</comment>
<feature type="transmembrane region" description="Helical" evidence="7">
    <location>
        <begin position="185"/>
        <end position="207"/>
    </location>
</feature>
<evidence type="ECO:0000313" key="9">
    <source>
        <dbReference type="EMBL" id="PZQ56979.1"/>
    </source>
</evidence>
<accession>A0A2W5NYK1</accession>
<reference evidence="9 10" key="1">
    <citation type="submission" date="2017-08" db="EMBL/GenBank/DDBJ databases">
        <title>Infants hospitalized years apart are colonized by the same room-sourced microbial strains.</title>
        <authorList>
            <person name="Brooks B."/>
            <person name="Olm M.R."/>
            <person name="Firek B.A."/>
            <person name="Baker R."/>
            <person name="Thomas B.C."/>
            <person name="Morowitz M.J."/>
            <person name="Banfield J.F."/>
        </authorList>
    </citation>
    <scope>NUCLEOTIDE SEQUENCE [LARGE SCALE GENOMIC DNA]</scope>
    <source>
        <strain evidence="9">S2_005_002_R2_33</strain>
    </source>
</reference>
<dbReference type="EMBL" id="QFPX01000002">
    <property type="protein sequence ID" value="PZQ56979.1"/>
    <property type="molecule type" value="Genomic_DNA"/>
</dbReference>
<keyword evidence="5 7" id="KW-0472">Membrane</keyword>
<feature type="compositionally biased region" description="Low complexity" evidence="6">
    <location>
        <begin position="304"/>
        <end position="317"/>
    </location>
</feature>
<dbReference type="InterPro" id="IPR050638">
    <property type="entry name" value="AA-Vitamin_Transporters"/>
</dbReference>
<feature type="transmembrane region" description="Helical" evidence="7">
    <location>
        <begin position="41"/>
        <end position="63"/>
    </location>
</feature>
<evidence type="ECO:0000256" key="2">
    <source>
        <dbReference type="ARBA" id="ARBA00007362"/>
    </source>
</evidence>
<feature type="transmembrane region" description="Helical" evidence="7">
    <location>
        <begin position="126"/>
        <end position="144"/>
    </location>
</feature>
<evidence type="ECO:0000256" key="3">
    <source>
        <dbReference type="ARBA" id="ARBA00022692"/>
    </source>
</evidence>
<evidence type="ECO:0000313" key="10">
    <source>
        <dbReference type="Proteomes" id="UP000249082"/>
    </source>
</evidence>
<evidence type="ECO:0000259" key="8">
    <source>
        <dbReference type="Pfam" id="PF00892"/>
    </source>
</evidence>
<evidence type="ECO:0000256" key="4">
    <source>
        <dbReference type="ARBA" id="ARBA00022989"/>
    </source>
</evidence>
<feature type="transmembrane region" description="Helical" evidence="7">
    <location>
        <begin position="219"/>
        <end position="237"/>
    </location>
</feature>
<dbReference type="GO" id="GO:0016020">
    <property type="term" value="C:membrane"/>
    <property type="evidence" value="ECO:0007669"/>
    <property type="project" value="UniProtKB-SubCell"/>
</dbReference>
<keyword evidence="4 7" id="KW-1133">Transmembrane helix</keyword>
<gene>
    <name evidence="9" type="ORF">DI555_02295</name>
</gene>
<dbReference type="InterPro" id="IPR037185">
    <property type="entry name" value="EmrE-like"/>
</dbReference>
<dbReference type="PANTHER" id="PTHR32322:SF2">
    <property type="entry name" value="EAMA DOMAIN-CONTAINING PROTEIN"/>
    <property type="match status" value="1"/>
</dbReference>
<keyword evidence="3 7" id="KW-0812">Transmembrane</keyword>
<comment type="similarity">
    <text evidence="2">Belongs to the EamA transporter family.</text>
</comment>
<evidence type="ECO:0000256" key="6">
    <source>
        <dbReference type="SAM" id="MobiDB-lite"/>
    </source>
</evidence>
<proteinExistence type="inferred from homology"/>